<dbReference type="GO" id="GO:0012505">
    <property type="term" value="C:endomembrane system"/>
    <property type="evidence" value="ECO:0007005"/>
    <property type="project" value="FlyBase"/>
</dbReference>
<dbReference type="AGR" id="FB:FBgn0015622"/>
<reference evidence="12" key="1">
    <citation type="submission" date="2003-02" db="EMBL/GenBank/DDBJ databases">
        <authorList>
            <person name="Stapleton M."/>
            <person name="Brokstein P."/>
            <person name="Hong L."/>
            <person name="Agbayani A."/>
            <person name="Carlson J."/>
            <person name="Champe M."/>
            <person name="Chavez C."/>
            <person name="Dorsett V."/>
            <person name="Dresnek D."/>
            <person name="Farfan D."/>
            <person name="Frise E."/>
            <person name="George R."/>
            <person name="Gonzalez M."/>
            <person name="Guarin H."/>
            <person name="Kronmiller B."/>
            <person name="Li P."/>
            <person name="Liao G."/>
            <person name="Miranda A."/>
            <person name="Mungall C.J."/>
            <person name="Nunoo J."/>
            <person name="Pacleb J."/>
            <person name="Paragas V."/>
            <person name="Park S."/>
            <person name="Patel S."/>
            <person name="Phouanenavong S."/>
            <person name="Wan K."/>
            <person name="Yu C."/>
            <person name="Lewis S.E."/>
            <person name="Rubin G.M."/>
            <person name="Celniker S."/>
        </authorList>
    </citation>
    <scope>NUCLEOTIDE SEQUENCE</scope>
</reference>
<evidence type="ECO:0000256" key="5">
    <source>
        <dbReference type="ARBA" id="ARBA00022989"/>
    </source>
</evidence>
<feature type="compositionally biased region" description="Basic and acidic residues" evidence="11">
    <location>
        <begin position="595"/>
        <end position="604"/>
    </location>
</feature>
<evidence type="ECO:0000313" key="12">
    <source>
        <dbReference type="EMBL" id="AAO39490.1"/>
    </source>
</evidence>
<keyword evidence="4 10" id="KW-0256">Endoplasmic reticulum</keyword>
<dbReference type="GO" id="GO:0006457">
    <property type="term" value="P:protein folding"/>
    <property type="evidence" value="ECO:0007669"/>
    <property type="project" value="InterPro"/>
</dbReference>
<protein>
    <submittedName>
        <fullName evidence="12">SD17909p</fullName>
    </submittedName>
</protein>
<comment type="function">
    <text evidence="8">Calcium-binding protein that interacts with newly synthesized monoglucosylated glycoproteins in the endoplasmic reticulum. It may act in assisting protein assembly and/or in the retention within the ER of unassembled protein subunits. It seems to play a major role in the quality control apparatus of the ER by the retention of incorrectly folded proteins. Required for embryogenesis and larval development under heat and ER stress conditions. May be important for germ cell development. Involved in neuronal necrotic cell death.</text>
</comment>
<dbReference type="GO" id="GO:0005886">
    <property type="term" value="C:plasma membrane"/>
    <property type="evidence" value="ECO:0000250"/>
    <property type="project" value="FlyBase"/>
</dbReference>
<organism evidence="12">
    <name type="scientific">Drosophila melanogaster</name>
    <name type="common">Fruit fly</name>
    <dbReference type="NCBI Taxonomy" id="7227"/>
    <lineage>
        <taxon>Eukaryota</taxon>
        <taxon>Metazoa</taxon>
        <taxon>Ecdysozoa</taxon>
        <taxon>Arthropoda</taxon>
        <taxon>Hexapoda</taxon>
        <taxon>Insecta</taxon>
        <taxon>Pterygota</taxon>
        <taxon>Neoptera</taxon>
        <taxon>Endopterygota</taxon>
        <taxon>Diptera</taxon>
        <taxon>Brachycera</taxon>
        <taxon>Muscomorpha</taxon>
        <taxon>Ephydroidea</taxon>
        <taxon>Drosophilidae</taxon>
        <taxon>Drosophila</taxon>
        <taxon>Sophophora</taxon>
    </lineage>
</organism>
<accession>Q86P47</accession>
<feature type="region of interest" description="Disordered" evidence="11">
    <location>
        <begin position="595"/>
        <end position="677"/>
    </location>
</feature>
<feature type="disulfide bond" evidence="9">
    <location>
        <begin position="238"/>
        <end position="273"/>
    </location>
</feature>
<feature type="compositionally biased region" description="Polar residues" evidence="11">
    <location>
        <begin position="628"/>
        <end position="637"/>
    </location>
</feature>
<feature type="compositionally biased region" description="Basic and acidic residues" evidence="11">
    <location>
        <begin position="640"/>
        <end position="660"/>
    </location>
</feature>
<evidence type="ECO:0000256" key="4">
    <source>
        <dbReference type="ARBA" id="ARBA00022824"/>
    </source>
</evidence>
<dbReference type="PeptideAtlas" id="Q86P47"/>
<dbReference type="InterPro" id="IPR009033">
    <property type="entry name" value="Calreticulin/calnexin_P_dom_sf"/>
</dbReference>
<dbReference type="InterPro" id="IPR018124">
    <property type="entry name" value="Calret/calnex_CS"/>
</dbReference>
<dbReference type="FunFam" id="2.10.250.10:FF:000001">
    <property type="entry name" value="Calnexin homolog"/>
    <property type="match status" value="1"/>
</dbReference>
<evidence type="ECO:0000256" key="8">
    <source>
        <dbReference type="ARBA" id="ARBA00053392"/>
    </source>
</evidence>
<dbReference type="PhylomeDB" id="Q86P47"/>
<dbReference type="FunFam" id="2.60.120.200:FF:000011">
    <property type="entry name" value="Probable calnexin"/>
    <property type="match status" value="1"/>
</dbReference>
<dbReference type="InterPro" id="IPR001580">
    <property type="entry name" value="Calret/calnex"/>
</dbReference>
<gene>
    <name evidence="12 13" type="primary">Cnx99A</name>
    <name evidence="13" type="ORF">CG11958</name>
</gene>
<evidence type="ECO:0000256" key="7">
    <source>
        <dbReference type="ARBA" id="ARBA00023186"/>
    </source>
</evidence>
<keyword evidence="6 10" id="KW-0472">Membrane</keyword>
<dbReference type="FlyBase" id="FBgn0015622">
    <property type="gene designation" value="Cnx99A"/>
</dbReference>
<dbReference type="OrthoDB" id="1938156at2759"/>
<dbReference type="Gene3D" id="2.10.250.10">
    <property type="entry name" value="Calreticulin/calnexin, P domain"/>
    <property type="match status" value="1"/>
</dbReference>
<dbReference type="VEuPathDB" id="VectorBase:FBgn0015622"/>
<evidence type="ECO:0000256" key="1">
    <source>
        <dbReference type="ARBA" id="ARBA00004115"/>
    </source>
</evidence>
<keyword evidence="9" id="KW-1015">Disulfide bond</keyword>
<dbReference type="EMBL" id="BT003487">
    <property type="protein sequence ID" value="AAO39490.1"/>
    <property type="molecule type" value="mRNA"/>
</dbReference>
<dbReference type="GO" id="GO:0051082">
    <property type="term" value="F:unfolded protein binding"/>
    <property type="evidence" value="ECO:0007669"/>
    <property type="project" value="InterPro"/>
</dbReference>
<dbReference type="PANTHER" id="PTHR11073">
    <property type="entry name" value="CALRETICULIN AND CALNEXIN"/>
    <property type="match status" value="1"/>
</dbReference>
<evidence type="ECO:0000313" key="13">
    <source>
        <dbReference type="FlyBase" id="FBgn0015622"/>
    </source>
</evidence>
<feature type="compositionally biased region" description="Basic and acidic residues" evidence="11">
    <location>
        <begin position="359"/>
        <end position="381"/>
    </location>
</feature>
<sequence length="677" mass="75930">TSCPLRRHTKAGEEEAQNTFVVPDLDSCYSATDRSGGKLLKSTARTSESTTWFSADTKSQPGSQRASKKWVKMAWKMGGNRAATLALLFASSLLLLSAANGADLDTESDDFEDGYVEDVQEEPAVIDGDEKLAYESPVIDAKKFHFADHFDDVEESRKRWVLSQAKKDDIAEEISKYDGIWNWESPQRIVWANDLGLVLKSKAKHAAIAAPLRKPFEFKSDKPLVVQYEVTLQEGQECGGSYLKLLSAGKDTEQLKAFNDKTPYTIMFGPDKCGNDVKMHFIFRHVNPINGTITEKHCNKPKNRLEEPFKDKLPHLYQLVVRPDNSFEIRVDHKIINEGSLLTDFKPPVNPPAEIDDPNDLKPESWDEREKIPDPTAHKPEDWDEDAPPQLPDTDAVMPNGWLEDEPDMIFDPTATKPEDWDAEIDGEWEAPLVDNPVCEKAPGCGKWKAPLIPNPNYKGKWRAPMIENPNYQGKWAPRKIPNPDFFEDLKPFQMTPISAVGLELWSMSSDILFDNLIITDDVEVARDFAANSFDIKRRYIDRESDSFVNKVVELAKANPSIWGIGLVAIVALVALTIYCRFGTAKSQDSAAKKAAAEAKKSDDPQPDDEPEAEEESDERAAGDTSKESTPLSASPKKNQKSDLDDNEEESKAAESREPAQTEESNTKTRKRQARKE</sequence>
<name>Q86P47_DROME</name>
<feature type="region of interest" description="Disordered" evidence="11">
    <location>
        <begin position="342"/>
        <end position="391"/>
    </location>
</feature>
<evidence type="ECO:0000256" key="6">
    <source>
        <dbReference type="ARBA" id="ARBA00023136"/>
    </source>
</evidence>
<feature type="compositionally biased region" description="Basic residues" evidence="11">
    <location>
        <begin position="668"/>
        <end position="677"/>
    </location>
</feature>
<dbReference type="SUPFAM" id="SSF63887">
    <property type="entry name" value="P-domain of calnexin/calreticulin"/>
    <property type="match status" value="1"/>
</dbReference>
<dbReference type="Pfam" id="PF00262">
    <property type="entry name" value="Calreticulin"/>
    <property type="match status" value="1"/>
</dbReference>
<comment type="subcellular location">
    <subcellularLocation>
        <location evidence="1">Endoplasmic reticulum membrane</location>
        <topology evidence="1">Single-pass type I membrane protein</topology>
    </subcellularLocation>
</comment>
<evidence type="ECO:0000256" key="3">
    <source>
        <dbReference type="ARBA" id="ARBA00022692"/>
    </source>
</evidence>
<dbReference type="GO" id="GO:0005789">
    <property type="term" value="C:endoplasmic reticulum membrane"/>
    <property type="evidence" value="ECO:0007669"/>
    <property type="project" value="UniProtKB-SubCell"/>
</dbReference>
<dbReference type="GO" id="GO:0005509">
    <property type="term" value="F:calcium ion binding"/>
    <property type="evidence" value="ECO:0007669"/>
    <property type="project" value="InterPro"/>
</dbReference>
<feature type="transmembrane region" description="Helical" evidence="10">
    <location>
        <begin position="561"/>
        <end position="580"/>
    </location>
</feature>
<evidence type="ECO:0000256" key="9">
    <source>
        <dbReference type="PIRSR" id="PIRSR601580-3"/>
    </source>
</evidence>
<evidence type="ECO:0000256" key="11">
    <source>
        <dbReference type="SAM" id="MobiDB-lite"/>
    </source>
</evidence>
<feature type="non-terminal residue" evidence="12">
    <location>
        <position position="1"/>
    </location>
</feature>
<keyword evidence="5 10" id="KW-1133">Transmembrane helix</keyword>
<feature type="compositionally biased region" description="Acidic residues" evidence="11">
    <location>
        <begin position="605"/>
        <end position="618"/>
    </location>
</feature>
<dbReference type="ExpressionAtlas" id="Q86P47">
    <property type="expression patterns" value="baseline and differential"/>
</dbReference>
<keyword evidence="3 10" id="KW-0812">Transmembrane</keyword>
<dbReference type="Gene3D" id="2.60.120.200">
    <property type="match status" value="1"/>
</dbReference>
<comment type="similarity">
    <text evidence="2 10">Belongs to the calreticulin family.</text>
</comment>
<dbReference type="PROSITE" id="PS00804">
    <property type="entry name" value="CALRETICULIN_2"/>
    <property type="match status" value="1"/>
</dbReference>
<dbReference type="PRINTS" id="PR00626">
    <property type="entry name" value="CALRETICULIN"/>
</dbReference>
<dbReference type="AlphaFoldDB" id="Q86P47"/>
<dbReference type="SUPFAM" id="SSF49899">
    <property type="entry name" value="Concanavalin A-like lectins/glucanases"/>
    <property type="match status" value="1"/>
</dbReference>
<dbReference type="InterPro" id="IPR013320">
    <property type="entry name" value="ConA-like_dom_sf"/>
</dbReference>
<proteinExistence type="evidence at transcript level"/>
<dbReference type="PROSITE" id="PS00805">
    <property type="entry name" value="CALRETICULIN_REPEAT"/>
    <property type="match status" value="1"/>
</dbReference>
<dbReference type="PANTHER" id="PTHR11073:SF1">
    <property type="entry name" value="CALNEXIN 14D-RELATED"/>
    <property type="match status" value="1"/>
</dbReference>
<evidence type="ECO:0000256" key="2">
    <source>
        <dbReference type="ARBA" id="ARBA00010983"/>
    </source>
</evidence>
<keyword evidence="7 10" id="KW-0143">Chaperone</keyword>
<evidence type="ECO:0000256" key="10">
    <source>
        <dbReference type="RuleBase" id="RU362126"/>
    </source>
</evidence>